<feature type="signal peptide" evidence="1">
    <location>
        <begin position="1"/>
        <end position="22"/>
    </location>
</feature>
<protein>
    <submittedName>
        <fullName evidence="2">SusD/RagB family nutrient-binding outer membrane lipoprotein</fullName>
    </submittedName>
</protein>
<name>A0A5M7BFK8_9FLAO</name>
<dbReference type="Pfam" id="PF12771">
    <property type="entry name" value="SusD-like_2"/>
    <property type="match status" value="1"/>
</dbReference>
<evidence type="ECO:0000313" key="5">
    <source>
        <dbReference type="Proteomes" id="UP000322315"/>
    </source>
</evidence>
<dbReference type="RefSeq" id="WP_144115507.1">
    <property type="nucleotide sequence ID" value="NZ_JACHGE010000001.1"/>
</dbReference>
<keyword evidence="4" id="KW-1185">Reference proteome</keyword>
<reference evidence="3 4" key="2">
    <citation type="submission" date="2019-07" db="EMBL/GenBank/DDBJ databases">
        <title>Algibacter marinivivus sp. nov., isolated from the surface of a marine red alga.</title>
        <authorList>
            <person name="Zhong X."/>
            <person name="Xu W."/>
            <person name="Zhang Y."/>
            <person name="Zhang Q."/>
            <person name="Du Z."/>
        </authorList>
    </citation>
    <scope>NUCLEOTIDE SEQUENCE [LARGE SCALE GENOMIC DNA]</scope>
    <source>
        <strain evidence="3 4">RU-4-M-4</strain>
    </source>
</reference>
<dbReference type="InterPro" id="IPR041662">
    <property type="entry name" value="SusD-like_2"/>
</dbReference>
<dbReference type="SUPFAM" id="SSF48452">
    <property type="entry name" value="TPR-like"/>
    <property type="match status" value="1"/>
</dbReference>
<comment type="caution">
    <text evidence="2">The sequence shown here is derived from an EMBL/GenBank/DDBJ whole genome shotgun (WGS) entry which is preliminary data.</text>
</comment>
<proteinExistence type="predicted"/>
<evidence type="ECO:0000313" key="3">
    <source>
        <dbReference type="EMBL" id="TSJ82387.1"/>
    </source>
</evidence>
<reference evidence="2 5" key="1">
    <citation type="journal article" date="2015" name="Int. J. Syst. Evol. Microbiol.">
        <title>Algibacter amylolyticus sp. nov., isolated from intertidal sediment.</title>
        <authorList>
            <person name="Zhang D.C."/>
            <person name="Wu J."/>
            <person name="Neuner K."/>
            <person name="Yao J."/>
            <person name="Margesin R."/>
        </authorList>
    </citation>
    <scope>NUCLEOTIDE SEQUENCE [LARGE SCALE GENOMIC DNA]</scope>
    <source>
        <strain evidence="2 5">RU-4-M-4</strain>
    </source>
</reference>
<dbReference type="Proteomes" id="UP000322315">
    <property type="component" value="Unassembled WGS sequence"/>
</dbReference>
<reference evidence="2" key="3">
    <citation type="submission" date="2019-09" db="EMBL/GenBank/DDBJ databases">
        <authorList>
            <person name="Zhang D.-C."/>
        </authorList>
    </citation>
    <scope>NUCLEOTIDE SEQUENCE</scope>
    <source>
        <strain evidence="2">RU-4-M-4</strain>
    </source>
</reference>
<dbReference type="InterPro" id="IPR011990">
    <property type="entry name" value="TPR-like_helical_dom_sf"/>
</dbReference>
<dbReference type="Gene3D" id="1.25.40.390">
    <property type="match status" value="1"/>
</dbReference>
<evidence type="ECO:0000256" key="1">
    <source>
        <dbReference type="SAM" id="SignalP"/>
    </source>
</evidence>
<accession>A0A5M7BFK8</accession>
<dbReference type="PROSITE" id="PS51257">
    <property type="entry name" value="PROKAR_LIPOPROTEIN"/>
    <property type="match status" value="1"/>
</dbReference>
<dbReference type="EMBL" id="VMBF01000001">
    <property type="protein sequence ID" value="TSJ82387.1"/>
    <property type="molecule type" value="Genomic_DNA"/>
</dbReference>
<sequence length="484" mass="52963">MKNIYKKISSLFVASTMLFFVACDTDLDINIDPDLLAPSQVPMGSQMPAAQTGIAASAGSYYALAGGFWSQFWTQSAVANQYKNIDDYTLGAADNFINGSWSSMYDALTDARNVKANALAQENWNFYLVATTLEVYASHLLIDFYGSIPYTEANNAAILNPAFDAPELVYDNMVADLKNALGRNLADSPVDNTPGASDFLFGGDMTKWTQFANTLLLKIYLRQSEVRPTVAQNGITSLINSGASFLNEDAAITQFTDEDSKSNPLYETDRRQLNVATNLRASTTLGSYLDSNSDPRLASFYDGTTFQNQGDFDDGSGSASVVILSADAPFYFISKAESLFLQAEARARYMGGTNAQTLYEDGVTAAFDQWGADATTFISGNYAYPNASTEENVEAIITQKWVSLFPGNGFESFIEHNRTGYPKVSTVDQTSPGYVPGQFAYSVEGKTGGQFPKRFEYPQEESQRNTNAPNTVIKITEPVWYDAN</sequence>
<organism evidence="2 5">
    <name type="scientific">Algibacter amylolyticus</name>
    <dbReference type="NCBI Taxonomy" id="1608400"/>
    <lineage>
        <taxon>Bacteria</taxon>
        <taxon>Pseudomonadati</taxon>
        <taxon>Bacteroidota</taxon>
        <taxon>Flavobacteriia</taxon>
        <taxon>Flavobacteriales</taxon>
        <taxon>Flavobacteriaceae</taxon>
        <taxon>Algibacter</taxon>
    </lineage>
</organism>
<dbReference type="AlphaFoldDB" id="A0A5M7BFK8"/>
<keyword evidence="1" id="KW-0732">Signal</keyword>
<dbReference type="EMBL" id="VWRS01000001">
    <property type="protein sequence ID" value="KAA5828142.1"/>
    <property type="molecule type" value="Genomic_DNA"/>
</dbReference>
<evidence type="ECO:0000313" key="2">
    <source>
        <dbReference type="EMBL" id="KAA5828142.1"/>
    </source>
</evidence>
<dbReference type="Proteomes" id="UP000315145">
    <property type="component" value="Unassembled WGS sequence"/>
</dbReference>
<evidence type="ECO:0000313" key="4">
    <source>
        <dbReference type="Proteomes" id="UP000315145"/>
    </source>
</evidence>
<gene>
    <name evidence="2" type="ORF">F2B50_04715</name>
    <name evidence="3" type="ORF">FPF71_04715</name>
</gene>
<feature type="chain" id="PRO_5024360819" evidence="1">
    <location>
        <begin position="23"/>
        <end position="484"/>
    </location>
</feature>
<keyword evidence="2" id="KW-0449">Lipoprotein</keyword>
<dbReference type="OrthoDB" id="725917at2"/>